<organism evidence="1 2">
    <name type="scientific">Synaphobranchus kaupii</name>
    <name type="common">Kaup's arrowtooth eel</name>
    <dbReference type="NCBI Taxonomy" id="118154"/>
    <lineage>
        <taxon>Eukaryota</taxon>
        <taxon>Metazoa</taxon>
        <taxon>Chordata</taxon>
        <taxon>Craniata</taxon>
        <taxon>Vertebrata</taxon>
        <taxon>Euteleostomi</taxon>
        <taxon>Actinopterygii</taxon>
        <taxon>Neopterygii</taxon>
        <taxon>Teleostei</taxon>
        <taxon>Anguilliformes</taxon>
        <taxon>Synaphobranchidae</taxon>
        <taxon>Synaphobranchus</taxon>
    </lineage>
</organism>
<accession>A0A9Q1J2T1</accession>
<evidence type="ECO:0000313" key="2">
    <source>
        <dbReference type="Proteomes" id="UP001152622"/>
    </source>
</evidence>
<evidence type="ECO:0000313" key="1">
    <source>
        <dbReference type="EMBL" id="KAJ8366017.1"/>
    </source>
</evidence>
<sequence>MRRGLAAAAFHLLVGAKETLKSAQNTRQTKGHTECARSDARSVRIRTAADHIRNGCVIPAEVSSPVPFKSSGAAAVGRASCDRETAR</sequence>
<dbReference type="EMBL" id="JAINUF010000004">
    <property type="protein sequence ID" value="KAJ8366017.1"/>
    <property type="molecule type" value="Genomic_DNA"/>
</dbReference>
<gene>
    <name evidence="1" type="ORF">SKAU_G00148480</name>
</gene>
<comment type="caution">
    <text evidence="1">The sequence shown here is derived from an EMBL/GenBank/DDBJ whole genome shotgun (WGS) entry which is preliminary data.</text>
</comment>
<protein>
    <submittedName>
        <fullName evidence="1">Uncharacterized protein</fullName>
    </submittedName>
</protein>
<dbReference type="Proteomes" id="UP001152622">
    <property type="component" value="Chromosome 4"/>
</dbReference>
<reference evidence="1" key="1">
    <citation type="journal article" date="2023" name="Science">
        <title>Genome structures resolve the early diversification of teleost fishes.</title>
        <authorList>
            <person name="Parey E."/>
            <person name="Louis A."/>
            <person name="Montfort J."/>
            <person name="Bouchez O."/>
            <person name="Roques C."/>
            <person name="Iampietro C."/>
            <person name="Lluch J."/>
            <person name="Castinel A."/>
            <person name="Donnadieu C."/>
            <person name="Desvignes T."/>
            <person name="Floi Bucao C."/>
            <person name="Jouanno E."/>
            <person name="Wen M."/>
            <person name="Mejri S."/>
            <person name="Dirks R."/>
            <person name="Jansen H."/>
            <person name="Henkel C."/>
            <person name="Chen W.J."/>
            <person name="Zahm M."/>
            <person name="Cabau C."/>
            <person name="Klopp C."/>
            <person name="Thompson A.W."/>
            <person name="Robinson-Rechavi M."/>
            <person name="Braasch I."/>
            <person name="Lecointre G."/>
            <person name="Bobe J."/>
            <person name="Postlethwait J.H."/>
            <person name="Berthelot C."/>
            <person name="Roest Crollius H."/>
            <person name="Guiguen Y."/>
        </authorList>
    </citation>
    <scope>NUCLEOTIDE SEQUENCE</scope>
    <source>
        <strain evidence="1">WJC10195</strain>
    </source>
</reference>
<name>A0A9Q1J2T1_SYNKA</name>
<keyword evidence="2" id="KW-1185">Reference proteome</keyword>
<dbReference type="AlphaFoldDB" id="A0A9Q1J2T1"/>
<proteinExistence type="predicted"/>